<dbReference type="AlphaFoldDB" id="A0A4S8LCR0"/>
<keyword evidence="2" id="KW-0547">Nucleotide-binding</keyword>
<feature type="domain" description="Helicase ATP-binding" evidence="10">
    <location>
        <begin position="39"/>
        <end position="215"/>
    </location>
</feature>
<evidence type="ECO:0000256" key="5">
    <source>
        <dbReference type="ARBA" id="ARBA00023235"/>
    </source>
</evidence>
<keyword evidence="13" id="KW-1185">Reference proteome</keyword>
<feature type="domain" description="Helicase C-terminal" evidence="11">
    <location>
        <begin position="263"/>
        <end position="418"/>
    </location>
</feature>
<evidence type="ECO:0000256" key="3">
    <source>
        <dbReference type="ARBA" id="ARBA00022840"/>
    </source>
</evidence>
<dbReference type="PROSITE" id="PS51192">
    <property type="entry name" value="HELICASE_ATP_BIND_1"/>
    <property type="match status" value="1"/>
</dbReference>
<dbReference type="PANTHER" id="PTHR13710:SF153">
    <property type="entry name" value="RECQ-LIKE DNA HELICASE BLM"/>
    <property type="match status" value="1"/>
</dbReference>
<proteinExistence type="inferred from homology"/>
<keyword evidence="5" id="KW-0413">Isomerase</keyword>
<reference evidence="12 13" key="1">
    <citation type="journal article" date="2019" name="Nat. Ecol. Evol.">
        <title>Megaphylogeny resolves global patterns of mushroom evolution.</title>
        <authorList>
            <person name="Varga T."/>
            <person name="Krizsan K."/>
            <person name="Foldi C."/>
            <person name="Dima B."/>
            <person name="Sanchez-Garcia M."/>
            <person name="Sanchez-Ramirez S."/>
            <person name="Szollosi G.J."/>
            <person name="Szarkandi J.G."/>
            <person name="Papp V."/>
            <person name="Albert L."/>
            <person name="Andreopoulos W."/>
            <person name="Angelini C."/>
            <person name="Antonin V."/>
            <person name="Barry K.W."/>
            <person name="Bougher N.L."/>
            <person name="Buchanan P."/>
            <person name="Buyck B."/>
            <person name="Bense V."/>
            <person name="Catcheside P."/>
            <person name="Chovatia M."/>
            <person name="Cooper J."/>
            <person name="Damon W."/>
            <person name="Desjardin D."/>
            <person name="Finy P."/>
            <person name="Geml J."/>
            <person name="Haridas S."/>
            <person name="Hughes K."/>
            <person name="Justo A."/>
            <person name="Karasinski D."/>
            <person name="Kautmanova I."/>
            <person name="Kiss B."/>
            <person name="Kocsube S."/>
            <person name="Kotiranta H."/>
            <person name="LaButti K.M."/>
            <person name="Lechner B.E."/>
            <person name="Liimatainen K."/>
            <person name="Lipzen A."/>
            <person name="Lukacs Z."/>
            <person name="Mihaltcheva S."/>
            <person name="Morgado L.N."/>
            <person name="Niskanen T."/>
            <person name="Noordeloos M.E."/>
            <person name="Ohm R.A."/>
            <person name="Ortiz-Santana B."/>
            <person name="Ovrebo C."/>
            <person name="Racz N."/>
            <person name="Riley R."/>
            <person name="Savchenko A."/>
            <person name="Shiryaev A."/>
            <person name="Soop K."/>
            <person name="Spirin V."/>
            <person name="Szebenyi C."/>
            <person name="Tomsovsky M."/>
            <person name="Tulloss R.E."/>
            <person name="Uehling J."/>
            <person name="Grigoriev I.V."/>
            <person name="Vagvolgyi C."/>
            <person name="Papp T."/>
            <person name="Martin F.M."/>
            <person name="Miettinen O."/>
            <person name="Hibbett D.S."/>
            <person name="Nagy L.G."/>
        </authorList>
    </citation>
    <scope>NUCLEOTIDE SEQUENCE [LARGE SCALE GENOMIC DNA]</scope>
    <source>
        <strain evidence="12 13">CBS 962.96</strain>
    </source>
</reference>
<organism evidence="12 13">
    <name type="scientific">Dendrothele bispora (strain CBS 962.96)</name>
    <dbReference type="NCBI Taxonomy" id="1314807"/>
    <lineage>
        <taxon>Eukaryota</taxon>
        <taxon>Fungi</taxon>
        <taxon>Dikarya</taxon>
        <taxon>Basidiomycota</taxon>
        <taxon>Agaricomycotina</taxon>
        <taxon>Agaricomycetes</taxon>
        <taxon>Agaricomycetidae</taxon>
        <taxon>Agaricales</taxon>
        <taxon>Agaricales incertae sedis</taxon>
        <taxon>Dendrothele</taxon>
    </lineage>
</organism>
<evidence type="ECO:0000256" key="4">
    <source>
        <dbReference type="ARBA" id="ARBA00023125"/>
    </source>
</evidence>
<dbReference type="SUPFAM" id="SSF52540">
    <property type="entry name" value="P-loop containing nucleoside triphosphate hydrolases"/>
    <property type="match status" value="1"/>
</dbReference>
<dbReference type="GO" id="GO:0005524">
    <property type="term" value="F:ATP binding"/>
    <property type="evidence" value="ECO:0007669"/>
    <property type="project" value="UniProtKB-KW"/>
</dbReference>
<evidence type="ECO:0000313" key="13">
    <source>
        <dbReference type="Proteomes" id="UP000297245"/>
    </source>
</evidence>
<evidence type="ECO:0000259" key="10">
    <source>
        <dbReference type="PROSITE" id="PS51192"/>
    </source>
</evidence>
<dbReference type="GO" id="GO:0043138">
    <property type="term" value="F:3'-5' DNA helicase activity"/>
    <property type="evidence" value="ECO:0007669"/>
    <property type="project" value="UniProtKB-EC"/>
</dbReference>
<dbReference type="GO" id="GO:0000724">
    <property type="term" value="P:double-strand break repair via homologous recombination"/>
    <property type="evidence" value="ECO:0007669"/>
    <property type="project" value="TreeGrafter"/>
</dbReference>
<feature type="compositionally biased region" description="Polar residues" evidence="9">
    <location>
        <begin position="664"/>
        <end position="676"/>
    </location>
</feature>
<dbReference type="Proteomes" id="UP000297245">
    <property type="component" value="Unassembled WGS sequence"/>
</dbReference>
<dbReference type="GO" id="GO:0005694">
    <property type="term" value="C:chromosome"/>
    <property type="evidence" value="ECO:0007669"/>
    <property type="project" value="TreeGrafter"/>
</dbReference>
<dbReference type="OrthoDB" id="3260945at2759"/>
<accession>A0A4S8LCR0</accession>
<dbReference type="InterPro" id="IPR027417">
    <property type="entry name" value="P-loop_NTPase"/>
</dbReference>
<dbReference type="Pfam" id="PF00270">
    <property type="entry name" value="DEAD"/>
    <property type="match status" value="1"/>
</dbReference>
<protein>
    <recommendedName>
        <fullName evidence="8">DNA 3'-5' helicase</fullName>
        <ecNumber evidence="8">5.6.2.4</ecNumber>
    </recommendedName>
</protein>
<dbReference type="GO" id="GO:0003677">
    <property type="term" value="F:DNA binding"/>
    <property type="evidence" value="ECO:0007669"/>
    <property type="project" value="UniProtKB-KW"/>
</dbReference>
<evidence type="ECO:0000259" key="11">
    <source>
        <dbReference type="PROSITE" id="PS51194"/>
    </source>
</evidence>
<feature type="region of interest" description="Disordered" evidence="9">
    <location>
        <begin position="664"/>
        <end position="705"/>
    </location>
</feature>
<comment type="similarity">
    <text evidence="1">Belongs to the helicase family. RecQ subfamily.</text>
</comment>
<gene>
    <name evidence="12" type="ORF">K435DRAFT_867990</name>
</gene>
<dbReference type="EC" id="5.6.2.4" evidence="8"/>
<evidence type="ECO:0000256" key="2">
    <source>
        <dbReference type="ARBA" id="ARBA00022741"/>
    </source>
</evidence>
<sequence length="705" mass="80300">MTSHLKWASPQGIDTLKNIVQKRLPQWPNGLRDYQSEFIPRVLDGEKVFVITATGDGKSTFYDIPPMVHMEIRDNPHLYPPFQVKKKPVVVVVTPTKGLADSIIHDATEFGLNGISYCHETVSDYHVKAIDLVSLISRCEQFQIICVDPERLSTKEWRLILRNPTFQENLVVFCCEEAQLIRTWGLEFRPAFQHIGVTAQGFVPKGVSIVGLSATSAPGRNTLAVCHSLGMFGDDYHLVRRSNEHTNMQLIIDTLQQKKRTSKYAQLLNYLCSGRKTIIHVNTIPEAYDIYEFLWDHVPPTASPLRRMRMYHSLCDDKYNQETFHLMDNSAELQVVIATPGFSCGINLKKVKDSITIGFPSTLDMFYQCKGRAGRSQDVICRGIAIVPKKSISLARKYVKAYLEHSPDVSPFMPSKAAKKSKSKKKLEELEELTKMDFGKASFLAENECRMGNINDYYGNPPEEITRLDCKNANRTVYCDLCATRHGVHYSFNPSEDDAARTWLPLIIGPSKRVTNHHETTLGKEERGSMRSWMVDFRRTIWTEFEPLDPVLSHFPIAHFFPDLLIDEILDKFLTINSYHTLESLLHRHCWPYVEQKGQYIFKLILGFQDIRGQNASKQGNVDQRYGSDIDEPDTLIIDDGKNAEDGNVQATGTIQTLAASISSKSATRTMNTRSNQARKPRQPLQSVQEVTAEYGPQRKNYRRN</sequence>
<dbReference type="GO" id="GO:0009378">
    <property type="term" value="F:four-way junction helicase activity"/>
    <property type="evidence" value="ECO:0007669"/>
    <property type="project" value="TreeGrafter"/>
</dbReference>
<evidence type="ECO:0000256" key="6">
    <source>
        <dbReference type="ARBA" id="ARBA00023242"/>
    </source>
</evidence>
<evidence type="ECO:0000256" key="9">
    <source>
        <dbReference type="SAM" id="MobiDB-lite"/>
    </source>
</evidence>
<evidence type="ECO:0000256" key="1">
    <source>
        <dbReference type="ARBA" id="ARBA00005446"/>
    </source>
</evidence>
<name>A0A4S8LCR0_DENBC</name>
<keyword evidence="3" id="KW-0067">ATP-binding</keyword>
<dbReference type="PROSITE" id="PS51194">
    <property type="entry name" value="HELICASE_CTER"/>
    <property type="match status" value="1"/>
</dbReference>
<dbReference type="Pfam" id="PF00271">
    <property type="entry name" value="Helicase_C"/>
    <property type="match status" value="1"/>
</dbReference>
<dbReference type="InterPro" id="IPR011545">
    <property type="entry name" value="DEAD/DEAH_box_helicase_dom"/>
</dbReference>
<dbReference type="InterPro" id="IPR001650">
    <property type="entry name" value="Helicase_C-like"/>
</dbReference>
<dbReference type="PANTHER" id="PTHR13710">
    <property type="entry name" value="DNA HELICASE RECQ FAMILY MEMBER"/>
    <property type="match status" value="1"/>
</dbReference>
<evidence type="ECO:0000256" key="8">
    <source>
        <dbReference type="ARBA" id="ARBA00034808"/>
    </source>
</evidence>
<dbReference type="GO" id="GO:0005737">
    <property type="term" value="C:cytoplasm"/>
    <property type="evidence" value="ECO:0007669"/>
    <property type="project" value="TreeGrafter"/>
</dbReference>
<keyword evidence="6" id="KW-0539">Nucleus</keyword>
<evidence type="ECO:0000313" key="12">
    <source>
        <dbReference type="EMBL" id="THU86716.1"/>
    </source>
</evidence>
<comment type="catalytic activity">
    <reaction evidence="7">
        <text>Couples ATP hydrolysis with the unwinding of duplex DNA by translocating in the 3'-5' direction.</text>
        <dbReference type="EC" id="5.6.2.4"/>
    </reaction>
</comment>
<dbReference type="InterPro" id="IPR014001">
    <property type="entry name" value="Helicase_ATP-bd"/>
</dbReference>
<evidence type="ECO:0000256" key="7">
    <source>
        <dbReference type="ARBA" id="ARBA00034617"/>
    </source>
</evidence>
<dbReference type="GO" id="GO:0005634">
    <property type="term" value="C:nucleus"/>
    <property type="evidence" value="ECO:0007669"/>
    <property type="project" value="TreeGrafter"/>
</dbReference>
<dbReference type="EMBL" id="ML179483">
    <property type="protein sequence ID" value="THU86716.1"/>
    <property type="molecule type" value="Genomic_DNA"/>
</dbReference>
<keyword evidence="4" id="KW-0238">DNA-binding</keyword>
<dbReference type="Gene3D" id="3.40.50.300">
    <property type="entry name" value="P-loop containing nucleotide triphosphate hydrolases"/>
    <property type="match status" value="2"/>
</dbReference>